<feature type="domain" description="UvrD-like helicase ATP-binding" evidence="10">
    <location>
        <begin position="1"/>
        <end position="476"/>
    </location>
</feature>
<proteinExistence type="predicted"/>
<evidence type="ECO:0000256" key="2">
    <source>
        <dbReference type="ARBA" id="ARBA00022801"/>
    </source>
</evidence>
<comment type="catalytic activity">
    <reaction evidence="8">
        <text>ATP + H2O = ADP + phosphate + H(+)</text>
        <dbReference type="Rhea" id="RHEA:13065"/>
        <dbReference type="ChEBI" id="CHEBI:15377"/>
        <dbReference type="ChEBI" id="CHEBI:15378"/>
        <dbReference type="ChEBI" id="CHEBI:30616"/>
        <dbReference type="ChEBI" id="CHEBI:43474"/>
        <dbReference type="ChEBI" id="CHEBI:456216"/>
        <dbReference type="EC" id="5.6.2.4"/>
    </reaction>
</comment>
<accession>A0A2H3KAS4</accession>
<evidence type="ECO:0000256" key="5">
    <source>
        <dbReference type="ARBA" id="ARBA00023235"/>
    </source>
</evidence>
<evidence type="ECO:0000313" key="12">
    <source>
        <dbReference type="EMBL" id="PDS22581.1"/>
    </source>
</evidence>
<name>A0A2H3KAS4_9FLAO</name>
<evidence type="ECO:0000256" key="7">
    <source>
        <dbReference type="ARBA" id="ARBA00034808"/>
    </source>
</evidence>
<dbReference type="GO" id="GO:0016887">
    <property type="term" value="F:ATP hydrolysis activity"/>
    <property type="evidence" value="ECO:0007669"/>
    <property type="project" value="RHEA"/>
</dbReference>
<dbReference type="GO" id="GO:0005524">
    <property type="term" value="F:ATP binding"/>
    <property type="evidence" value="ECO:0007669"/>
    <property type="project" value="UniProtKB-UniRule"/>
</dbReference>
<organism evidence="12 13">
    <name type="scientific">Flavobacterium branchiophilum</name>
    <dbReference type="NCBI Taxonomy" id="55197"/>
    <lineage>
        <taxon>Bacteria</taxon>
        <taxon>Pseudomonadati</taxon>
        <taxon>Bacteroidota</taxon>
        <taxon>Flavobacteriia</taxon>
        <taxon>Flavobacteriales</taxon>
        <taxon>Flavobacteriaceae</taxon>
        <taxon>Flavobacterium</taxon>
    </lineage>
</organism>
<evidence type="ECO:0000256" key="1">
    <source>
        <dbReference type="ARBA" id="ARBA00022741"/>
    </source>
</evidence>
<dbReference type="GO" id="GO:0003677">
    <property type="term" value="F:DNA binding"/>
    <property type="evidence" value="ECO:0007669"/>
    <property type="project" value="InterPro"/>
</dbReference>
<evidence type="ECO:0000313" key="13">
    <source>
        <dbReference type="Proteomes" id="UP000220828"/>
    </source>
</evidence>
<keyword evidence="2 9" id="KW-0378">Hydrolase</keyword>
<dbReference type="AlphaFoldDB" id="A0A2H3KAS4"/>
<dbReference type="InterPro" id="IPR014017">
    <property type="entry name" value="DNA_helicase_UvrD-like_C"/>
</dbReference>
<feature type="binding site" evidence="9">
    <location>
        <begin position="13"/>
        <end position="20"/>
    </location>
    <ligand>
        <name>ATP</name>
        <dbReference type="ChEBI" id="CHEBI:30616"/>
    </ligand>
</feature>
<reference evidence="12 13" key="1">
    <citation type="submission" date="2017-09" db="EMBL/GenBank/DDBJ databases">
        <title>Whole genomes of Flavobacteriaceae.</title>
        <authorList>
            <person name="Stine C."/>
            <person name="Li C."/>
            <person name="Tadesse D."/>
        </authorList>
    </citation>
    <scope>NUCLEOTIDE SEQUENCE [LARGE SCALE GENOMIC DNA]</scope>
    <source>
        <strain evidence="12 13">ATCC 35036</strain>
    </source>
</reference>
<evidence type="ECO:0000256" key="8">
    <source>
        <dbReference type="ARBA" id="ARBA00048988"/>
    </source>
</evidence>
<dbReference type="InterPro" id="IPR014016">
    <property type="entry name" value="UvrD-like_ATP-bd"/>
</dbReference>
<dbReference type="EC" id="5.6.2.4" evidence="7"/>
<feature type="domain" description="UvrD-like helicase C-terminal" evidence="11">
    <location>
        <begin position="512"/>
        <end position="760"/>
    </location>
</feature>
<evidence type="ECO:0000256" key="4">
    <source>
        <dbReference type="ARBA" id="ARBA00022840"/>
    </source>
</evidence>
<keyword evidence="1 9" id="KW-0547">Nucleotide-binding</keyword>
<dbReference type="Proteomes" id="UP000220828">
    <property type="component" value="Unassembled WGS sequence"/>
</dbReference>
<dbReference type="GO" id="GO:0005829">
    <property type="term" value="C:cytosol"/>
    <property type="evidence" value="ECO:0007669"/>
    <property type="project" value="TreeGrafter"/>
</dbReference>
<dbReference type="Pfam" id="PF00580">
    <property type="entry name" value="UvrD-helicase"/>
    <property type="match status" value="1"/>
</dbReference>
<dbReference type="Gene3D" id="3.40.50.300">
    <property type="entry name" value="P-loop containing nucleotide triphosphate hydrolases"/>
    <property type="match status" value="4"/>
</dbReference>
<evidence type="ECO:0000256" key="9">
    <source>
        <dbReference type="PROSITE-ProRule" id="PRU00560"/>
    </source>
</evidence>
<sequence>MEINKASFKIFNASAGSGKTYNLVKEYLKIILSSKKNDAYRNILAITFTNKAVHEMKSRIVNNLSDFAQDEPNAKTVALMTEIAAELSLLNKPLSVLEIKTKSQQIIKHLIHNYAAFDISTIDKFTHRVIRAFALDLGLSATFEVSLDTDNLLAEAVDSLIAQAGTDPVLTQLMVDFTMEKTDDDKSWDISNEILETGKLILNENNRLEIEQLQDITIPQFIEIKQVLWTKIKTLEAINVALAQQVFDFLNNHQVDLKSFSAQVFPKHLNTILANQFNNKNKKFQSESDFKINKTAKDKDLIESLLSQLVGLMKPIYDNYEKIYFHKAFLKNITPLSLLNSIGNELAKIQNEQNLLSISEFNAIIHREIQNQPAPFIYERLGERYKHFFIDEFQDTSEMQWQNLIPLINNATASEDLMGERGSLMIVGDPKQSIYRWRGGKAEQFIELSNNNSPNNNPFSNPSRQVTQLDTNFRSFSEVIQFNNDFFKMMANEFQHLDYKNMYENNSFQKNNTHTGGYVNITFINETTTPIDLSEDETPEDEVLEKTDVYVLETFQKINECIEKGFQYKDIAVLTRKRSHGVLIANYLTAQQIPIISSETLLLSNAKEVQCIIHVLRYLKNNNDKESKSRFLQYLAQYSQSEMEIHDFIAQGMSFETENEFEHWLAHFNLSFSFELIRKKSLFETVETIITHLIYQNTQDNSENAYLQFFLDIVLEREVKNQSGISDFLIFWEKKSDRLSIPTPEGNNSVVIMTIHKSKGLEFPVVIFPFAVEDYNRKPKDKLWITVDKDNFGLSKVLIDNSSAVSDYGLLAKGVYESKKQEEVLDNINVLYVALTRAEEQLYIITEYLSPKQSKNNDGEYETLFKNNMASYFIKFLIQKGYNPAQNTSFKFGTPIKLSTQPNNSKPNIPIPIVKQILDPKNIKISQKSAMLWGTNREESIAFGNVVHEILSFIKTAADIPFAIEKALNDGLLPVVQIEFVQNSIEQIVKHPKLSAYFNPQHIILNEKTIIGPNSQTLKPDRMEVTPTNKVLLLDYKTGSYDEKHLMQMNFYQQEIEKMGYSLLHKSLVYIGNEIIVLDLLANA</sequence>
<dbReference type="InterPro" id="IPR027417">
    <property type="entry name" value="P-loop_NTPase"/>
</dbReference>
<dbReference type="GO" id="GO:0043138">
    <property type="term" value="F:3'-5' DNA helicase activity"/>
    <property type="evidence" value="ECO:0007669"/>
    <property type="project" value="UniProtKB-EC"/>
</dbReference>
<keyword evidence="5" id="KW-0413">Isomerase</keyword>
<evidence type="ECO:0000259" key="11">
    <source>
        <dbReference type="PROSITE" id="PS51217"/>
    </source>
</evidence>
<dbReference type="Pfam" id="PF13361">
    <property type="entry name" value="UvrD_C"/>
    <property type="match status" value="1"/>
</dbReference>
<keyword evidence="4 9" id="KW-0067">ATP-binding</keyword>
<keyword evidence="3 9" id="KW-0347">Helicase</keyword>
<evidence type="ECO:0000259" key="10">
    <source>
        <dbReference type="PROSITE" id="PS51198"/>
    </source>
</evidence>
<dbReference type="GO" id="GO:0000725">
    <property type="term" value="P:recombinational repair"/>
    <property type="evidence" value="ECO:0007669"/>
    <property type="project" value="TreeGrafter"/>
</dbReference>
<gene>
    <name evidence="12" type="ORF">B0A77_13125</name>
</gene>
<evidence type="ECO:0000256" key="6">
    <source>
        <dbReference type="ARBA" id="ARBA00034617"/>
    </source>
</evidence>
<protein>
    <recommendedName>
        <fullName evidence="7">DNA 3'-5' helicase</fullName>
        <ecNumber evidence="7">5.6.2.4</ecNumber>
    </recommendedName>
</protein>
<dbReference type="PANTHER" id="PTHR11070:SF67">
    <property type="entry name" value="DNA 3'-5' HELICASE"/>
    <property type="match status" value="1"/>
</dbReference>
<dbReference type="PROSITE" id="PS51217">
    <property type="entry name" value="UVRD_HELICASE_CTER"/>
    <property type="match status" value="1"/>
</dbReference>
<dbReference type="PANTHER" id="PTHR11070">
    <property type="entry name" value="UVRD / RECB / PCRA DNA HELICASE FAMILY MEMBER"/>
    <property type="match status" value="1"/>
</dbReference>
<comment type="caution">
    <text evidence="12">The sequence shown here is derived from an EMBL/GenBank/DDBJ whole genome shotgun (WGS) entry which is preliminary data.</text>
</comment>
<comment type="catalytic activity">
    <reaction evidence="6">
        <text>Couples ATP hydrolysis with the unwinding of duplex DNA by translocating in the 3'-5' direction.</text>
        <dbReference type="EC" id="5.6.2.4"/>
    </reaction>
</comment>
<dbReference type="RefSeq" id="WP_097554728.1">
    <property type="nucleotide sequence ID" value="NZ_PCMW01000086.1"/>
</dbReference>
<dbReference type="InterPro" id="IPR000212">
    <property type="entry name" value="DNA_helicase_UvrD/REP"/>
</dbReference>
<evidence type="ECO:0000256" key="3">
    <source>
        <dbReference type="ARBA" id="ARBA00022806"/>
    </source>
</evidence>
<dbReference type="EMBL" id="PCMW01000086">
    <property type="protein sequence ID" value="PDS22581.1"/>
    <property type="molecule type" value="Genomic_DNA"/>
</dbReference>
<dbReference type="SUPFAM" id="SSF52540">
    <property type="entry name" value="P-loop containing nucleoside triphosphate hydrolases"/>
    <property type="match status" value="1"/>
</dbReference>
<dbReference type="OrthoDB" id="9810135at2"/>
<dbReference type="PROSITE" id="PS51198">
    <property type="entry name" value="UVRD_HELICASE_ATP_BIND"/>
    <property type="match status" value="1"/>
</dbReference>